<dbReference type="Proteomes" id="UP000886653">
    <property type="component" value="Unassembled WGS sequence"/>
</dbReference>
<feature type="compositionally biased region" description="Basic and acidic residues" evidence="1">
    <location>
        <begin position="165"/>
        <end position="175"/>
    </location>
</feature>
<sequence>MSTHRTWLFEQPTIINHRSPLPSCPPSQTFNPSPSPVPSPPPAPIRPTQSTLNHARVQRSTSTGLTFPTTTEAPVSSPLVAFATYAAFAMAALTGLVAILLTSYGLSAFDDARRRLTGVRGLVGKGLDAGRELVDGAREVVEGVVSAHQAPRSTQVDPSSSSRGRTPDSSKHDQIPRPVYPSWQARAQPASSGYTVSTPTDGEDDDDDGPEAHDEGSGSGSERDRDRYRAPHLPTAVPGSLPPRPPLTVLFGSVLLTFLIVAGRLMVMWWMGQQVPKNTSRAFRNGRRAYEAASRRGYPSRPTW</sequence>
<evidence type="ECO:0000256" key="2">
    <source>
        <dbReference type="SAM" id="Phobius"/>
    </source>
</evidence>
<keyword evidence="4" id="KW-1185">Reference proteome</keyword>
<keyword evidence="2" id="KW-0812">Transmembrane</keyword>
<proteinExistence type="predicted"/>
<feature type="compositionally biased region" description="Basic and acidic residues" evidence="1">
    <location>
        <begin position="210"/>
        <end position="229"/>
    </location>
</feature>
<organism evidence="3 4">
    <name type="scientific">Cronartium quercuum f. sp. fusiforme G11</name>
    <dbReference type="NCBI Taxonomy" id="708437"/>
    <lineage>
        <taxon>Eukaryota</taxon>
        <taxon>Fungi</taxon>
        <taxon>Dikarya</taxon>
        <taxon>Basidiomycota</taxon>
        <taxon>Pucciniomycotina</taxon>
        <taxon>Pucciniomycetes</taxon>
        <taxon>Pucciniales</taxon>
        <taxon>Coleosporiaceae</taxon>
        <taxon>Cronartium</taxon>
    </lineage>
</organism>
<dbReference type="AlphaFoldDB" id="A0A9P6NJ19"/>
<feature type="transmembrane region" description="Helical" evidence="2">
    <location>
        <begin position="82"/>
        <end position="106"/>
    </location>
</feature>
<evidence type="ECO:0000313" key="3">
    <source>
        <dbReference type="EMBL" id="KAG0146517.1"/>
    </source>
</evidence>
<evidence type="ECO:0000313" key="4">
    <source>
        <dbReference type="Proteomes" id="UP000886653"/>
    </source>
</evidence>
<evidence type="ECO:0000256" key="1">
    <source>
        <dbReference type="SAM" id="MobiDB-lite"/>
    </source>
</evidence>
<keyword evidence="2" id="KW-0472">Membrane</keyword>
<feature type="region of interest" description="Disordered" evidence="1">
    <location>
        <begin position="18"/>
        <end position="69"/>
    </location>
</feature>
<feature type="compositionally biased region" description="Pro residues" evidence="1">
    <location>
        <begin position="33"/>
        <end position="45"/>
    </location>
</feature>
<keyword evidence="2" id="KW-1133">Transmembrane helix</keyword>
<feature type="transmembrane region" description="Helical" evidence="2">
    <location>
        <begin position="249"/>
        <end position="271"/>
    </location>
</feature>
<name>A0A9P6NJ19_9BASI</name>
<feature type="region of interest" description="Disordered" evidence="1">
    <location>
        <begin position="144"/>
        <end position="244"/>
    </location>
</feature>
<dbReference type="OrthoDB" id="2507503at2759"/>
<dbReference type="EMBL" id="MU167260">
    <property type="protein sequence ID" value="KAG0146517.1"/>
    <property type="molecule type" value="Genomic_DNA"/>
</dbReference>
<protein>
    <recommendedName>
        <fullName evidence="5">Transmembrane protein</fullName>
    </recommendedName>
</protein>
<gene>
    <name evidence="3" type="ORF">CROQUDRAFT_671135</name>
</gene>
<accession>A0A9P6NJ19</accession>
<comment type="caution">
    <text evidence="3">The sequence shown here is derived from an EMBL/GenBank/DDBJ whole genome shotgun (WGS) entry which is preliminary data.</text>
</comment>
<reference evidence="3" key="1">
    <citation type="submission" date="2013-11" db="EMBL/GenBank/DDBJ databases">
        <title>Genome sequence of the fusiform rust pathogen reveals effectors for host alternation and coevolution with pine.</title>
        <authorList>
            <consortium name="DOE Joint Genome Institute"/>
            <person name="Smith K."/>
            <person name="Pendleton A."/>
            <person name="Kubisiak T."/>
            <person name="Anderson C."/>
            <person name="Salamov A."/>
            <person name="Aerts A."/>
            <person name="Riley R."/>
            <person name="Clum A."/>
            <person name="Lindquist E."/>
            <person name="Ence D."/>
            <person name="Campbell M."/>
            <person name="Kronenberg Z."/>
            <person name="Feau N."/>
            <person name="Dhillon B."/>
            <person name="Hamelin R."/>
            <person name="Burleigh J."/>
            <person name="Smith J."/>
            <person name="Yandell M."/>
            <person name="Nelson C."/>
            <person name="Grigoriev I."/>
            <person name="Davis J."/>
        </authorList>
    </citation>
    <scope>NUCLEOTIDE SEQUENCE</scope>
    <source>
        <strain evidence="3">G11</strain>
    </source>
</reference>
<evidence type="ECO:0008006" key="5">
    <source>
        <dbReference type="Google" id="ProtNLM"/>
    </source>
</evidence>